<organism evidence="2 3">
    <name type="scientific">Ureibacillus galli</name>
    <dbReference type="NCBI Taxonomy" id="2762222"/>
    <lineage>
        <taxon>Bacteria</taxon>
        <taxon>Bacillati</taxon>
        <taxon>Bacillota</taxon>
        <taxon>Bacilli</taxon>
        <taxon>Bacillales</taxon>
        <taxon>Caryophanaceae</taxon>
        <taxon>Ureibacillus</taxon>
    </lineage>
</organism>
<dbReference type="EMBL" id="JACSQA010000022">
    <property type="protein sequence ID" value="MBD8027670.1"/>
    <property type="molecule type" value="Genomic_DNA"/>
</dbReference>
<reference evidence="2 3" key="1">
    <citation type="submission" date="2020-08" db="EMBL/GenBank/DDBJ databases">
        <title>A Genomic Blueprint of the Chicken Gut Microbiome.</title>
        <authorList>
            <person name="Gilroy R."/>
            <person name="Ravi A."/>
            <person name="Getino M."/>
            <person name="Pursley I."/>
            <person name="Horton D.L."/>
            <person name="Alikhan N.-F."/>
            <person name="Baker D."/>
            <person name="Gharbi K."/>
            <person name="Hall N."/>
            <person name="Watson M."/>
            <person name="Adriaenssens E.M."/>
            <person name="Foster-Nyarko E."/>
            <person name="Jarju S."/>
            <person name="Secka A."/>
            <person name="Antonio M."/>
            <person name="Oren A."/>
            <person name="Chaudhuri R."/>
            <person name="La Ragione R.M."/>
            <person name="Hildebrand F."/>
            <person name="Pallen M.J."/>
        </authorList>
    </citation>
    <scope>NUCLEOTIDE SEQUENCE [LARGE SCALE GENOMIC DNA]</scope>
    <source>
        <strain evidence="2 3">Re31</strain>
    </source>
</reference>
<proteinExistence type="predicted"/>
<sequence length="278" mass="32842">MSVVNLLPELYNLCEMSRKNEEKIVEIHRRLLCEPLQSFFPLRTVEEIQFELLRNGIFDPMEGLEIDKTVKRLKEQNVWQILQKEFERLKNVWKGPDVPIYIFPLTKHRPIIDGEEAKKNGVTYNGVLFLFVSTEMEEEELKTLLAHEYHHSCRLAFLNKQSEEIELIDSLIIEGMAEAAVEELYGEKWLSPWTKRYVPNDVRKLWKKNFVPFLNLKGVQLHHPFLYGDDSLGLPRWIGYCVGYRIVESYLKNNGPIQQFLLYQIPSTEIIQRSDFKI</sequence>
<dbReference type="RefSeq" id="WP_191708099.1">
    <property type="nucleotide sequence ID" value="NZ_JACSQA010000022.1"/>
</dbReference>
<dbReference type="InterPro" id="IPR018728">
    <property type="entry name" value="DUF2268"/>
</dbReference>
<evidence type="ECO:0000313" key="2">
    <source>
        <dbReference type="EMBL" id="MBD8027670.1"/>
    </source>
</evidence>
<name>A0ABR8XEJ9_9BACL</name>
<protein>
    <recommendedName>
        <fullName evidence="1">DUF2268 domain-containing protein</fullName>
    </recommendedName>
</protein>
<keyword evidence="3" id="KW-1185">Reference proteome</keyword>
<evidence type="ECO:0000313" key="3">
    <source>
        <dbReference type="Proteomes" id="UP000640930"/>
    </source>
</evidence>
<dbReference type="Pfam" id="PF10026">
    <property type="entry name" value="DUF2268"/>
    <property type="match status" value="1"/>
</dbReference>
<accession>A0ABR8XEJ9</accession>
<feature type="domain" description="DUF2268" evidence="1">
    <location>
        <begin position="78"/>
        <end position="271"/>
    </location>
</feature>
<gene>
    <name evidence="2" type="ORF">H9636_13515</name>
</gene>
<comment type="caution">
    <text evidence="2">The sequence shown here is derived from an EMBL/GenBank/DDBJ whole genome shotgun (WGS) entry which is preliminary data.</text>
</comment>
<dbReference type="Proteomes" id="UP000640930">
    <property type="component" value="Unassembled WGS sequence"/>
</dbReference>
<evidence type="ECO:0000259" key="1">
    <source>
        <dbReference type="Pfam" id="PF10026"/>
    </source>
</evidence>